<dbReference type="Proteomes" id="UP000784294">
    <property type="component" value="Unassembled WGS sequence"/>
</dbReference>
<keyword evidence="1" id="KW-0175">Coiled coil</keyword>
<accession>A0A448WTZ8</accession>
<evidence type="ECO:0000313" key="4">
    <source>
        <dbReference type="Proteomes" id="UP000784294"/>
    </source>
</evidence>
<evidence type="ECO:0000256" key="1">
    <source>
        <dbReference type="SAM" id="Coils"/>
    </source>
</evidence>
<feature type="region of interest" description="Disordered" evidence="2">
    <location>
        <begin position="1"/>
        <end position="32"/>
    </location>
</feature>
<evidence type="ECO:0000256" key="2">
    <source>
        <dbReference type="SAM" id="MobiDB-lite"/>
    </source>
</evidence>
<comment type="caution">
    <text evidence="3">The sequence shown here is derived from an EMBL/GenBank/DDBJ whole genome shotgun (WGS) entry which is preliminary data.</text>
</comment>
<proteinExistence type="predicted"/>
<gene>
    <name evidence="3" type="ORF">PXEA_LOCUS13658</name>
</gene>
<sequence>MWLNRIRRSTRDLPKDGPSQNAPPSTPGLPISLLPSDRRAIFEQENLLYELKFVKRARAHKNFCVAKRRLAWFRSQQDELTHLEATLKRLTADTSREEARLLEIR</sequence>
<keyword evidence="4" id="KW-1185">Reference proteome</keyword>
<dbReference type="AlphaFoldDB" id="A0A448WTZ8"/>
<dbReference type="EMBL" id="CAAALY010045356">
    <property type="protein sequence ID" value="VEL20218.1"/>
    <property type="molecule type" value="Genomic_DNA"/>
</dbReference>
<protein>
    <submittedName>
        <fullName evidence="3">Uncharacterized protein</fullName>
    </submittedName>
</protein>
<reference evidence="3" key="1">
    <citation type="submission" date="2018-11" db="EMBL/GenBank/DDBJ databases">
        <authorList>
            <consortium name="Pathogen Informatics"/>
        </authorList>
    </citation>
    <scope>NUCLEOTIDE SEQUENCE</scope>
</reference>
<feature type="coiled-coil region" evidence="1">
    <location>
        <begin position="73"/>
        <end position="100"/>
    </location>
</feature>
<evidence type="ECO:0000313" key="3">
    <source>
        <dbReference type="EMBL" id="VEL20218.1"/>
    </source>
</evidence>
<organism evidence="3 4">
    <name type="scientific">Protopolystoma xenopodis</name>
    <dbReference type="NCBI Taxonomy" id="117903"/>
    <lineage>
        <taxon>Eukaryota</taxon>
        <taxon>Metazoa</taxon>
        <taxon>Spiralia</taxon>
        <taxon>Lophotrochozoa</taxon>
        <taxon>Platyhelminthes</taxon>
        <taxon>Monogenea</taxon>
        <taxon>Polyopisthocotylea</taxon>
        <taxon>Polystomatidea</taxon>
        <taxon>Polystomatidae</taxon>
        <taxon>Protopolystoma</taxon>
    </lineage>
</organism>
<name>A0A448WTZ8_9PLAT</name>